<comment type="caution">
    <text evidence="4">The sequence shown here is derived from an EMBL/GenBank/DDBJ whole genome shotgun (WGS) entry which is preliminary data.</text>
</comment>
<dbReference type="Pfam" id="PF13709">
    <property type="entry name" value="DUF4159"/>
    <property type="match status" value="1"/>
</dbReference>
<feature type="transmembrane region" description="Helical" evidence="1">
    <location>
        <begin position="6"/>
        <end position="28"/>
    </location>
</feature>
<feature type="transmembrane region" description="Helical" evidence="1">
    <location>
        <begin position="641"/>
        <end position="658"/>
    </location>
</feature>
<evidence type="ECO:0000259" key="2">
    <source>
        <dbReference type="Pfam" id="PF07584"/>
    </source>
</evidence>
<feature type="domain" description="Aerotolerance regulator N-terminal" evidence="2">
    <location>
        <begin position="8"/>
        <end position="81"/>
    </location>
</feature>
<proteinExistence type="predicted"/>
<name>A0ABV1SEC2_9RHOB</name>
<dbReference type="Proteomes" id="UP001438953">
    <property type="component" value="Unassembled WGS sequence"/>
</dbReference>
<dbReference type="Gene3D" id="3.40.50.12140">
    <property type="entry name" value="Domain of unknown function DUF4159"/>
    <property type="match status" value="1"/>
</dbReference>
<sequence length="915" mass="96567">MWGLGPVGFTAPWLLLGLIALPVLYLLLRATPPAPVRRRFPGVALLLGLSDEEVQAARTPWWLMALRMLAVAAAIIGFAGPVLNPVMSAQGTSGPLVILTDGSWASARDWARRQERISQALTQAQADGRPVALISLSDPPPEPPPFVNADTVARGLAGVKPVAWEPQDTDPAKILPQGNFETLWISDGLDRPGRARLTQALQARGPLTVWQSGAPVIALGHAKITDGEVEVPLKTQAPLTATIEVTAIGLDPNGIERELARVPVGMAGVAGVARFDLPPELRNRVSRFAVAGIRSAGAVSLTDDAVKRRKVALVSGTNSQEGLELLDPAHYLREALEPTADLIEGTLDDVLVANPDVIILADVAEISAPDRLAEWVEEGGLLVRFAGPHMAAADLSNDPLLPVHLRAGGRSIGGTMSWGQPRALAPFPAGSPFEGLTVPPDVTVKAQVMADPSPDLADRTIAGLADGTPLVTRSELGDGQIVLFHVAADAEWSTLPLSGLFPQMLERLAISSRPAQPDPGELAGTTWVPQKLIDGFGRLSTAENAGGVAGEKLAEGPAGPDLKPGLYTADDRAIALNAVAPDRVLKPALWAADIPVEGAQTQEARPLKGVILGLALLALLVDILASLFVSGRLSGPRAQRLAGIAIVALAVGLMAPDARAQEEKMPVDRAIEAASNVVLAHVVTGDAEVDRIAQAGLQGLSDTLFARTTVEPSTPMALNLETDDLALFTFIYWPVTADEPAPSPQAYAKLNRFLRGGGMILFDTRDANMAGMGNSPEGQRLKALAAPLDIPPLTQIPPDHVLTRTFYLLNSFPGRYDGPIWVEAANPQAAQAEGMPFRDLNDGVTPVVIGGNDWAGAWAVDARGAPMLPVGRGMGGERQREMALRFGVNLIMHVLTGNYKSDQVHVPALLERLGQ</sequence>
<dbReference type="InterPro" id="IPR011933">
    <property type="entry name" value="Double_TM_dom"/>
</dbReference>
<dbReference type="CDD" id="cd03143">
    <property type="entry name" value="A4_beta-galactosidase_middle_domain"/>
    <property type="match status" value="1"/>
</dbReference>
<dbReference type="Pfam" id="PF07584">
    <property type="entry name" value="BatA"/>
    <property type="match status" value="1"/>
</dbReference>
<keyword evidence="1" id="KW-1133">Transmembrane helix</keyword>
<evidence type="ECO:0000256" key="1">
    <source>
        <dbReference type="SAM" id="Phobius"/>
    </source>
</evidence>
<keyword evidence="1" id="KW-0472">Membrane</keyword>
<accession>A0ABV1SEC2</accession>
<organism evidence="4 5">
    <name type="scientific">Thioclava kandeliae</name>
    <dbReference type="NCBI Taxonomy" id="3070818"/>
    <lineage>
        <taxon>Bacteria</taxon>
        <taxon>Pseudomonadati</taxon>
        <taxon>Pseudomonadota</taxon>
        <taxon>Alphaproteobacteria</taxon>
        <taxon>Rhodobacterales</taxon>
        <taxon>Paracoccaceae</taxon>
        <taxon>Thioclava</taxon>
    </lineage>
</organism>
<dbReference type="PANTHER" id="PTHR37464:SF1">
    <property type="entry name" value="BLL2463 PROTEIN"/>
    <property type="match status" value="1"/>
</dbReference>
<dbReference type="RefSeq" id="WP_350934882.1">
    <property type="nucleotide sequence ID" value="NZ_JAYWLC010000002.1"/>
</dbReference>
<feature type="transmembrane region" description="Helical" evidence="1">
    <location>
        <begin position="610"/>
        <end position="629"/>
    </location>
</feature>
<protein>
    <submittedName>
        <fullName evidence="4">DUF4159 domain-containing protein</fullName>
    </submittedName>
</protein>
<dbReference type="EMBL" id="JAYWLC010000002">
    <property type="protein sequence ID" value="MER5170834.1"/>
    <property type="molecule type" value="Genomic_DNA"/>
</dbReference>
<dbReference type="InterPro" id="IPR025297">
    <property type="entry name" value="DUF4159"/>
</dbReference>
<evidence type="ECO:0000313" key="4">
    <source>
        <dbReference type="EMBL" id="MER5170834.1"/>
    </source>
</evidence>
<dbReference type="InterPro" id="IPR029062">
    <property type="entry name" value="Class_I_gatase-like"/>
</dbReference>
<evidence type="ECO:0000259" key="3">
    <source>
        <dbReference type="Pfam" id="PF13709"/>
    </source>
</evidence>
<dbReference type="Gene3D" id="3.40.50.880">
    <property type="match status" value="1"/>
</dbReference>
<feature type="domain" description="DUF4159" evidence="3">
    <location>
        <begin position="679"/>
        <end position="895"/>
    </location>
</feature>
<reference evidence="4 5" key="1">
    <citation type="submission" date="2024-06" db="EMBL/GenBank/DDBJ databases">
        <title>Thioclava kandeliae sp. nov. from a rhizosphere soil sample of Kandelia candel in a mangrove.</title>
        <authorList>
            <person name="Mu T."/>
        </authorList>
    </citation>
    <scope>NUCLEOTIDE SEQUENCE [LARGE SCALE GENOMIC DNA]</scope>
    <source>
        <strain evidence="4 5">CPCC 100088</strain>
    </source>
</reference>
<keyword evidence="5" id="KW-1185">Reference proteome</keyword>
<dbReference type="NCBIfam" id="TIGR02226">
    <property type="entry name" value="two_anch"/>
    <property type="match status" value="1"/>
</dbReference>
<dbReference type="SUPFAM" id="SSF52317">
    <property type="entry name" value="Class I glutamine amidotransferase-like"/>
    <property type="match status" value="1"/>
</dbReference>
<feature type="transmembrane region" description="Helical" evidence="1">
    <location>
        <begin position="61"/>
        <end position="83"/>
    </location>
</feature>
<keyword evidence="1" id="KW-0812">Transmembrane</keyword>
<evidence type="ECO:0000313" key="5">
    <source>
        <dbReference type="Proteomes" id="UP001438953"/>
    </source>
</evidence>
<gene>
    <name evidence="4" type="ORF">VSX56_03515</name>
</gene>
<dbReference type="PANTHER" id="PTHR37464">
    <property type="entry name" value="BLL2463 PROTEIN"/>
    <property type="match status" value="1"/>
</dbReference>
<dbReference type="InterPro" id="IPR024163">
    <property type="entry name" value="Aerotolerance_reg_N"/>
</dbReference>